<keyword evidence="3" id="KW-0597">Phosphoprotein</keyword>
<dbReference type="PRINTS" id="PR00398">
    <property type="entry name" value="STRDHORMONER"/>
</dbReference>
<evidence type="ECO:0000259" key="16">
    <source>
        <dbReference type="PROSITE" id="PS51030"/>
    </source>
</evidence>
<feature type="domain" description="NR LBD" evidence="17">
    <location>
        <begin position="424"/>
        <end position="658"/>
    </location>
</feature>
<protein>
    <recommendedName>
        <fullName evidence="2">Progesterone receptor</fullName>
    </recommendedName>
    <alternativeName>
        <fullName evidence="14">Nuclear receptor subfamily 3 group C member 3</fullName>
    </alternativeName>
</protein>
<dbReference type="GeneTree" id="ENSGT00940000159713"/>
<dbReference type="SMART" id="SM00399">
    <property type="entry name" value="ZnF_C4"/>
    <property type="match status" value="1"/>
</dbReference>
<reference evidence="18" key="1">
    <citation type="submission" date="2021-04" db="EMBL/GenBank/DDBJ databases">
        <authorList>
            <consortium name="Wellcome Sanger Institute Data Sharing"/>
        </authorList>
    </citation>
    <scope>NUCLEOTIDE SEQUENCE [LARGE SCALE GENOMIC DNA]</scope>
</reference>
<dbReference type="PANTHER" id="PTHR48092">
    <property type="entry name" value="KNIRPS-RELATED PROTEIN-RELATED"/>
    <property type="match status" value="1"/>
</dbReference>
<dbReference type="Gene3D" id="3.30.50.10">
    <property type="entry name" value="Erythroid Transcription Factor GATA-1, subunit A"/>
    <property type="match status" value="1"/>
</dbReference>
<keyword evidence="9" id="KW-0446">Lipid-binding</keyword>
<keyword evidence="8 15" id="KW-0805">Transcription regulation</keyword>
<dbReference type="InterPro" id="IPR001628">
    <property type="entry name" value="Znf_hrmn_rcpt"/>
</dbReference>
<evidence type="ECO:0000256" key="7">
    <source>
        <dbReference type="ARBA" id="ARBA00022833"/>
    </source>
</evidence>
<dbReference type="GO" id="GO:0005634">
    <property type="term" value="C:nucleus"/>
    <property type="evidence" value="ECO:0007669"/>
    <property type="project" value="UniProtKB-SubCell"/>
</dbReference>
<reference evidence="18" key="2">
    <citation type="submission" date="2025-08" db="UniProtKB">
        <authorList>
            <consortium name="Ensembl"/>
        </authorList>
    </citation>
    <scope>IDENTIFICATION</scope>
</reference>
<dbReference type="GO" id="GO:1990239">
    <property type="term" value="F:steroid hormone binding"/>
    <property type="evidence" value="ECO:0007669"/>
    <property type="project" value="UniProtKB-ARBA"/>
</dbReference>
<dbReference type="Pfam" id="PF00105">
    <property type="entry name" value="zf-C4"/>
    <property type="match status" value="1"/>
</dbReference>
<evidence type="ECO:0000256" key="12">
    <source>
        <dbReference type="ARBA" id="ARBA00023170"/>
    </source>
</evidence>
<dbReference type="GO" id="GO:0051414">
    <property type="term" value="P:response to cortisol"/>
    <property type="evidence" value="ECO:0007669"/>
    <property type="project" value="UniProtKB-ARBA"/>
</dbReference>
<keyword evidence="7 15" id="KW-0862">Zinc</keyword>
<dbReference type="CTD" id="5241"/>
<dbReference type="CDD" id="cd07172">
    <property type="entry name" value="NR_DBD_GR_PR"/>
    <property type="match status" value="1"/>
</dbReference>
<evidence type="ECO:0000259" key="17">
    <source>
        <dbReference type="PROSITE" id="PS51843"/>
    </source>
</evidence>
<dbReference type="Pfam" id="PF00104">
    <property type="entry name" value="Hormone_recep"/>
    <property type="match status" value="1"/>
</dbReference>
<dbReference type="Ensembl" id="ENSSAUT00010059230.1">
    <property type="protein sequence ID" value="ENSSAUP00010056384.1"/>
    <property type="gene ID" value="ENSSAUG00010023099.1"/>
</dbReference>
<evidence type="ECO:0000256" key="4">
    <source>
        <dbReference type="ARBA" id="ARBA00022665"/>
    </source>
</evidence>
<dbReference type="AlphaFoldDB" id="A0A671XYT1"/>
<dbReference type="InterPro" id="IPR000536">
    <property type="entry name" value="Nucl_hrmn_rcpt_lig-bd"/>
</dbReference>
<keyword evidence="4" id="KW-0754">Steroid-binding</keyword>
<dbReference type="InterPro" id="IPR013088">
    <property type="entry name" value="Znf_NHR/GATA"/>
</dbReference>
<dbReference type="GeneID" id="115573066"/>
<evidence type="ECO:0000256" key="8">
    <source>
        <dbReference type="ARBA" id="ARBA00023015"/>
    </source>
</evidence>
<evidence type="ECO:0000256" key="14">
    <source>
        <dbReference type="ARBA" id="ARBA00031166"/>
    </source>
</evidence>
<dbReference type="GO" id="GO:0001046">
    <property type="term" value="F:core promoter sequence-specific DNA binding"/>
    <property type="evidence" value="ECO:0007669"/>
    <property type="project" value="UniProtKB-ARBA"/>
</dbReference>
<dbReference type="RefSeq" id="XP_030259545.1">
    <property type="nucleotide sequence ID" value="XM_030403685.1"/>
</dbReference>
<reference evidence="18" key="3">
    <citation type="submission" date="2025-09" db="UniProtKB">
        <authorList>
            <consortium name="Ensembl"/>
        </authorList>
    </citation>
    <scope>IDENTIFICATION</scope>
</reference>
<dbReference type="InterPro" id="IPR001723">
    <property type="entry name" value="Nuclear_hrmn_rcpt"/>
</dbReference>
<dbReference type="FunFam" id="3.30.50.10:FF:000027">
    <property type="entry name" value="Progesterone receptor"/>
    <property type="match status" value="1"/>
</dbReference>
<evidence type="ECO:0000256" key="10">
    <source>
        <dbReference type="ARBA" id="ARBA00023125"/>
    </source>
</evidence>
<evidence type="ECO:0000256" key="1">
    <source>
        <dbReference type="ARBA" id="ARBA00004123"/>
    </source>
</evidence>
<keyword evidence="11 15" id="KW-0804">Transcription</keyword>
<organism evidence="18 19">
    <name type="scientific">Sparus aurata</name>
    <name type="common">Gilthead sea bream</name>
    <dbReference type="NCBI Taxonomy" id="8175"/>
    <lineage>
        <taxon>Eukaryota</taxon>
        <taxon>Metazoa</taxon>
        <taxon>Chordata</taxon>
        <taxon>Craniata</taxon>
        <taxon>Vertebrata</taxon>
        <taxon>Euteleostomi</taxon>
        <taxon>Actinopterygii</taxon>
        <taxon>Neopterygii</taxon>
        <taxon>Teleostei</taxon>
        <taxon>Neoteleostei</taxon>
        <taxon>Acanthomorphata</taxon>
        <taxon>Eupercaria</taxon>
        <taxon>Spariformes</taxon>
        <taxon>Sparidae</taxon>
        <taxon>Sparus</taxon>
    </lineage>
</organism>
<dbReference type="GO" id="GO:0031963">
    <property type="term" value="F:nuclear cortisol receptor activity"/>
    <property type="evidence" value="ECO:0007669"/>
    <property type="project" value="UniProtKB-ARBA"/>
</dbReference>
<dbReference type="InterPro" id="IPR035500">
    <property type="entry name" value="NHR-like_dom_sf"/>
</dbReference>
<keyword evidence="12 15" id="KW-0675">Receptor</keyword>
<evidence type="ECO:0000313" key="19">
    <source>
        <dbReference type="Proteomes" id="UP000472265"/>
    </source>
</evidence>
<dbReference type="GO" id="GO:1990794">
    <property type="term" value="C:basolateral part of cell"/>
    <property type="evidence" value="ECO:0007669"/>
    <property type="project" value="UniProtKB-ARBA"/>
</dbReference>
<evidence type="ECO:0000256" key="11">
    <source>
        <dbReference type="ARBA" id="ARBA00023163"/>
    </source>
</evidence>
<dbReference type="OMA" id="KVQRTNV"/>
<dbReference type="OrthoDB" id="8580220at2759"/>
<dbReference type="GO" id="GO:0010628">
    <property type="term" value="P:positive regulation of gene expression"/>
    <property type="evidence" value="ECO:0007669"/>
    <property type="project" value="UniProtKB-ARBA"/>
</dbReference>
<dbReference type="GO" id="GO:0008270">
    <property type="term" value="F:zinc ion binding"/>
    <property type="evidence" value="ECO:0007669"/>
    <property type="project" value="UniProtKB-KW"/>
</dbReference>
<sequence length="678" mass="75364">MESEINERMSAISTSIADSTDTRVSDLIEAGYGNTKLSSGSPSLTCASSIVRNFGNTGTLIHGLNSSGDGAVFRDCDILDGSLVAKHFYARGEYLKCDSVPWVDFVNVQETNVAPSESLPGASLNLSAANGACKFIKDEKEPSVIMETPCPSFDPSSEIPALDTCCQTNNRKQQLGLSDSESNGFTPAALGPRPGLEGSPNFLIDLNQPEREQLPALSQVRTDSRCGLSGKAVTSFDANRHTAPQLTMYKSEVPRWQMQTSPAEPQYWVQSAGLTEEPFTHSGYDGIQSQLLSQRNPSPFSAFLGVPPQRMCMICGDEASGCHYGVLTCGSCKVFFKRAVEGHHSYLCAGRNDCIVDKIRRKNCPACRLRKCYQAGMMLGGRKLKRFGALKALGMAPSLMFQSHLAMSSDNQALNSMSCIPGIREVQFSQQIINILENIEPEVVYSGFDNSQPEVAHLLLNSLNRLCEKQLLWIVKWSKSLPGFRNLHITDQMTLIQYSWMNLMVFSLGWRSFQNVNSEYLYFAPDLVLSQEQMRRSPIYDLCLAIQFIPQEFANLQVTREEFLCMKAIILLNTVPLEGLKSQGAFEEMRQSYIRELTKAIHGREKGLVASSQRFYHLTKLMDAMHEIVKKVNLFCLTTFIQADAMKVEFPEMMSEVIASQLPKVLAGMVRPLLFHTK</sequence>
<accession>A0A671XYT1</accession>
<dbReference type="SMART" id="SM00430">
    <property type="entry name" value="HOLI"/>
    <property type="match status" value="1"/>
</dbReference>
<dbReference type="InterPro" id="IPR050200">
    <property type="entry name" value="Nuclear_hormone_rcpt_NR3"/>
</dbReference>
<evidence type="ECO:0000313" key="18">
    <source>
        <dbReference type="Ensembl" id="ENSSAUP00010056384.1"/>
    </source>
</evidence>
<dbReference type="PROSITE" id="PS51843">
    <property type="entry name" value="NR_LBD"/>
    <property type="match status" value="1"/>
</dbReference>
<evidence type="ECO:0000256" key="13">
    <source>
        <dbReference type="ARBA" id="ARBA00023242"/>
    </source>
</evidence>
<gene>
    <name evidence="18" type="primary">PGR</name>
    <name evidence="18" type="synonym">pgr</name>
</gene>
<dbReference type="FunFam" id="1.10.565.10:FF:000004">
    <property type="entry name" value="Androgen receptor variant"/>
    <property type="match status" value="1"/>
</dbReference>
<evidence type="ECO:0000256" key="2">
    <source>
        <dbReference type="ARBA" id="ARBA00013488"/>
    </source>
</evidence>
<keyword evidence="6 15" id="KW-0863">Zinc-finger</keyword>
<proteinExistence type="inferred from homology"/>
<dbReference type="PROSITE" id="PS51030">
    <property type="entry name" value="NUCLEAR_REC_DBD_2"/>
    <property type="match status" value="1"/>
</dbReference>
<comment type="similarity">
    <text evidence="15">Belongs to the nuclear hormone receptor family.</text>
</comment>
<keyword evidence="10 15" id="KW-0238">DNA-binding</keyword>
<evidence type="ECO:0000256" key="5">
    <source>
        <dbReference type="ARBA" id="ARBA00022723"/>
    </source>
</evidence>
<name>A0A671XYT1_SPAAU</name>
<dbReference type="PRINTS" id="PR00047">
    <property type="entry name" value="STROIDFINGER"/>
</dbReference>
<feature type="domain" description="Nuclear receptor" evidence="16">
    <location>
        <begin position="309"/>
        <end position="384"/>
    </location>
</feature>
<dbReference type="PROSITE" id="PS00031">
    <property type="entry name" value="NUCLEAR_REC_DBD_1"/>
    <property type="match status" value="1"/>
</dbReference>
<comment type="subcellular location">
    <subcellularLocation>
        <location evidence="1 15">Nucleus</location>
    </subcellularLocation>
</comment>
<keyword evidence="19" id="KW-1185">Reference proteome</keyword>
<dbReference type="Gene3D" id="1.10.565.10">
    <property type="entry name" value="Retinoid X Receptor"/>
    <property type="match status" value="1"/>
</dbReference>
<dbReference type="SUPFAM" id="SSF57716">
    <property type="entry name" value="Glucocorticoid receptor-like (DNA-binding domain)"/>
    <property type="match status" value="1"/>
</dbReference>
<evidence type="ECO:0000256" key="9">
    <source>
        <dbReference type="ARBA" id="ARBA00023121"/>
    </source>
</evidence>
<keyword evidence="5 15" id="KW-0479">Metal-binding</keyword>
<dbReference type="Proteomes" id="UP000472265">
    <property type="component" value="Chromosome 2"/>
</dbReference>
<dbReference type="InParanoid" id="A0A671XYT1"/>
<keyword evidence="13 15" id="KW-0539">Nucleus</keyword>
<dbReference type="SUPFAM" id="SSF48508">
    <property type="entry name" value="Nuclear receptor ligand-binding domain"/>
    <property type="match status" value="1"/>
</dbReference>
<evidence type="ECO:0000256" key="3">
    <source>
        <dbReference type="ARBA" id="ARBA00022553"/>
    </source>
</evidence>
<evidence type="ECO:0000256" key="15">
    <source>
        <dbReference type="RuleBase" id="RU004334"/>
    </source>
</evidence>
<evidence type="ECO:0000256" key="6">
    <source>
        <dbReference type="ARBA" id="ARBA00022771"/>
    </source>
</evidence>